<evidence type="ECO:0000313" key="2">
    <source>
        <dbReference type="EMBL" id="GGF18919.1"/>
    </source>
</evidence>
<comment type="caution">
    <text evidence="2">The sequence shown here is derived from an EMBL/GenBank/DDBJ whole genome shotgun (WGS) entry which is preliminary data.</text>
</comment>
<dbReference type="NCBIfam" id="TIGR01976">
    <property type="entry name" value="am_tr_V_VC1184"/>
    <property type="match status" value="1"/>
</dbReference>
<dbReference type="InterPro" id="IPR015424">
    <property type="entry name" value="PyrdxlP-dep_Trfase"/>
</dbReference>
<dbReference type="Pfam" id="PF00266">
    <property type="entry name" value="Aminotran_5"/>
    <property type="match status" value="1"/>
</dbReference>
<dbReference type="GO" id="GO:0008483">
    <property type="term" value="F:transaminase activity"/>
    <property type="evidence" value="ECO:0007669"/>
    <property type="project" value="UniProtKB-KW"/>
</dbReference>
<feature type="domain" description="Aminotransferase class V" evidence="1">
    <location>
        <begin position="37"/>
        <end position="402"/>
    </location>
</feature>
<proteinExistence type="predicted"/>
<dbReference type="PANTHER" id="PTHR43586:SF21">
    <property type="entry name" value="PYRIDOXAL PHOSPHATE (PLP)-DEPENDENT ASPARTATE AMINOTRANSFERASE SUPERFAMILY"/>
    <property type="match status" value="1"/>
</dbReference>
<dbReference type="Proteomes" id="UP000632454">
    <property type="component" value="Unassembled WGS sequence"/>
</dbReference>
<dbReference type="SUPFAM" id="SSF53383">
    <property type="entry name" value="PLP-dependent transferases"/>
    <property type="match status" value="1"/>
</dbReference>
<dbReference type="InterPro" id="IPR015422">
    <property type="entry name" value="PyrdxlP-dep_Trfase_small"/>
</dbReference>
<evidence type="ECO:0000259" key="1">
    <source>
        <dbReference type="Pfam" id="PF00266"/>
    </source>
</evidence>
<accession>A0ABQ1UKF8</accession>
<reference evidence="3" key="1">
    <citation type="journal article" date="2019" name="Int. J. Syst. Evol. Microbiol.">
        <title>The Global Catalogue of Microorganisms (GCM) 10K type strain sequencing project: providing services to taxonomists for standard genome sequencing and annotation.</title>
        <authorList>
            <consortium name="The Broad Institute Genomics Platform"/>
            <consortium name="The Broad Institute Genome Sequencing Center for Infectious Disease"/>
            <person name="Wu L."/>
            <person name="Ma J."/>
        </authorList>
    </citation>
    <scope>NUCLEOTIDE SEQUENCE [LARGE SCALE GENOMIC DNA]</scope>
    <source>
        <strain evidence="3">CCM 7855</strain>
    </source>
</reference>
<dbReference type="EMBL" id="BMCS01000001">
    <property type="protein sequence ID" value="GGF18919.1"/>
    <property type="molecule type" value="Genomic_DNA"/>
</dbReference>
<dbReference type="InterPro" id="IPR000192">
    <property type="entry name" value="Aminotrans_V_dom"/>
</dbReference>
<dbReference type="PANTHER" id="PTHR43586">
    <property type="entry name" value="CYSTEINE DESULFURASE"/>
    <property type="match status" value="1"/>
</dbReference>
<dbReference type="InterPro" id="IPR015421">
    <property type="entry name" value="PyrdxlP-dep_Trfase_major"/>
</dbReference>
<organism evidence="2 3">
    <name type="scientific">Williamsia phyllosphaerae</name>
    <dbReference type="NCBI Taxonomy" id="885042"/>
    <lineage>
        <taxon>Bacteria</taxon>
        <taxon>Bacillati</taxon>
        <taxon>Actinomycetota</taxon>
        <taxon>Actinomycetes</taxon>
        <taxon>Mycobacteriales</taxon>
        <taxon>Nocardiaceae</taxon>
        <taxon>Williamsia</taxon>
    </lineage>
</organism>
<gene>
    <name evidence="2" type="ORF">GCM10007298_13710</name>
</gene>
<evidence type="ECO:0000313" key="3">
    <source>
        <dbReference type="Proteomes" id="UP000632454"/>
    </source>
</evidence>
<dbReference type="Gene3D" id="3.90.1150.10">
    <property type="entry name" value="Aspartate Aminotransferase, domain 1"/>
    <property type="match status" value="1"/>
</dbReference>
<sequence length="410" mass="43381">MAHLTRPSIVSAMTYDVARVRGLFPSLGDGWIHLDPQVGMQIPDSVASTVSKAFRALVSGPGGVYPAARQSRAIVDAARLAVADLVGGDPRGVVLGPSRGLLLNILAEALNTRVWLGSQVVVSRLDDEANLVPWLRAADRYGGKVVWAEVDIENGALPPWQYGDLIVDATSVVAMTLASSTLGTVTDVRAVAEVIHAVDGLLVVDATNAAPYMSLDIDELQADVMVVSAERWGGPQTAALVFRDPDYLSRVRPVSLSPNAEGPERLEVEGHQYAMLAGLVASVEHLASLDEAAEGTRRERLVTSMTSLSHYLQRLLSYLINSLDQLNTVRVLGTADARVPTVSFTVAGVTADKVVRRLADNGICALADVSNRALSGIGVDDVGGAVTIGLGQYSTPYEVDQLVRCLGSLG</sequence>
<keyword evidence="3" id="KW-1185">Reference proteome</keyword>
<keyword evidence="2" id="KW-0808">Transferase</keyword>
<protein>
    <submittedName>
        <fullName evidence="2">Aminotransferase/cysteine desulfurase</fullName>
    </submittedName>
</protein>
<dbReference type="Gene3D" id="3.40.640.10">
    <property type="entry name" value="Type I PLP-dependent aspartate aminotransferase-like (Major domain)"/>
    <property type="match status" value="1"/>
</dbReference>
<dbReference type="InterPro" id="IPR011340">
    <property type="entry name" value="Cys_dSase-rel"/>
</dbReference>
<name>A0ABQ1UKF8_9NOCA</name>
<keyword evidence="2" id="KW-0032">Aminotransferase</keyword>